<dbReference type="GeneID" id="76202150"/>
<proteinExistence type="predicted"/>
<feature type="domain" description="HTH bat-type" evidence="3">
    <location>
        <begin position="162"/>
        <end position="214"/>
    </location>
</feature>
<evidence type="ECO:0000256" key="1">
    <source>
        <dbReference type="ARBA" id="ARBA00023015"/>
    </source>
</evidence>
<comment type="caution">
    <text evidence="5">The sequence shown here is derived from an EMBL/GenBank/DDBJ whole genome shotgun (WGS) entry which is preliminary data.</text>
</comment>
<gene>
    <name evidence="5" type="ORF">ACFQL7_21110</name>
    <name evidence="6" type="ORF">ACFQL7_23410</name>
</gene>
<dbReference type="Proteomes" id="UP001596417">
    <property type="component" value="Unassembled WGS sequence"/>
</dbReference>
<dbReference type="Gene3D" id="1.10.10.10">
    <property type="entry name" value="Winged helix-like DNA-binding domain superfamily/Winged helix DNA-binding domain"/>
    <property type="match status" value="1"/>
</dbReference>
<dbReference type="InterPro" id="IPR007050">
    <property type="entry name" value="HTH_bacterioopsin"/>
</dbReference>
<sequence>MKYLRLMLRYAPVAQHPMHQFMTESDAIDRELLVAWNLTAEKDVTYALFYVVGERDQYENALEAVETNEGYDLTPVHEGAFYAYLRERDTDRFRRFRAAFEQPSLMVIPPLDYRSNGMLVFDAVGEPTALEAVLDNLPEGITAEVREVGEYDARPGTFAATLTERQREALAVARDVGYYEVPREGSVAEVAEALGCAPSTASNHLQKAERQLIERMFG</sequence>
<reference evidence="5" key="1">
    <citation type="journal article" date="2014" name="Int. J. Syst. Evol. Microbiol.">
        <title>Complete genome sequence of Corynebacterium casei LMG S-19264T (=DSM 44701T), isolated from a smear-ripened cheese.</title>
        <authorList>
            <consortium name="US DOE Joint Genome Institute (JGI-PGF)"/>
            <person name="Walter F."/>
            <person name="Albersmeier A."/>
            <person name="Kalinowski J."/>
            <person name="Ruckert C."/>
        </authorList>
    </citation>
    <scope>NUCLEOTIDE SEQUENCE [LARGE SCALE GENOMIC DNA]</scope>
    <source>
        <strain evidence="5">NBRC 107106</strain>
    </source>
</reference>
<name>A0ABD5YS26_9EURY</name>
<reference evidence="7" key="2">
    <citation type="journal article" date="2019" name="Int. J. Syst. Evol. Microbiol.">
        <title>The Global Catalogue of Microorganisms (GCM) 10K type strain sequencing project: providing services to taxonomists for standard genome sequencing and annotation.</title>
        <authorList>
            <consortium name="The Broad Institute Genomics Platform"/>
            <consortium name="The Broad Institute Genome Sequencing Center for Infectious Disease"/>
            <person name="Wu L."/>
            <person name="Ma J."/>
        </authorList>
    </citation>
    <scope>NUCLEOTIDE SEQUENCE [LARGE SCALE GENOMIC DNA]</scope>
    <source>
        <strain evidence="7">RDMS1</strain>
    </source>
</reference>
<dbReference type="Pfam" id="PF04967">
    <property type="entry name" value="HTH_10"/>
    <property type="match status" value="1"/>
</dbReference>
<dbReference type="PANTHER" id="PTHR34236:SF1">
    <property type="entry name" value="DIMETHYL SULFOXIDE REDUCTASE TRANSCRIPTIONAL ACTIVATOR"/>
    <property type="match status" value="1"/>
</dbReference>
<dbReference type="AlphaFoldDB" id="A0ABD5YS26"/>
<protein>
    <submittedName>
        <fullName evidence="5">Helix-turn-helix domain-containing protein</fullName>
    </submittedName>
</protein>
<dbReference type="EMBL" id="JBHTAX010000004">
    <property type="protein sequence ID" value="MFC7192054.1"/>
    <property type="molecule type" value="Genomic_DNA"/>
</dbReference>
<evidence type="ECO:0000313" key="5">
    <source>
        <dbReference type="EMBL" id="MFC7192054.1"/>
    </source>
</evidence>
<dbReference type="SUPFAM" id="SSF88659">
    <property type="entry name" value="Sigma3 and sigma4 domains of RNA polymerase sigma factors"/>
    <property type="match status" value="1"/>
</dbReference>
<feature type="domain" description="HVO-0513-like N-terminal" evidence="4">
    <location>
        <begin position="16"/>
        <end position="151"/>
    </location>
</feature>
<dbReference type="InterPro" id="IPR056493">
    <property type="entry name" value="HVO_0513_N"/>
</dbReference>
<evidence type="ECO:0000259" key="3">
    <source>
        <dbReference type="Pfam" id="PF04967"/>
    </source>
</evidence>
<dbReference type="InterPro" id="IPR036388">
    <property type="entry name" value="WH-like_DNA-bd_sf"/>
</dbReference>
<organism evidence="5 7">
    <name type="scientific">Halocatena marina</name>
    <dbReference type="NCBI Taxonomy" id="2934937"/>
    <lineage>
        <taxon>Archaea</taxon>
        <taxon>Methanobacteriati</taxon>
        <taxon>Methanobacteriota</taxon>
        <taxon>Stenosarchaea group</taxon>
        <taxon>Halobacteria</taxon>
        <taxon>Halobacteriales</taxon>
        <taxon>Natronomonadaceae</taxon>
        <taxon>Halocatena</taxon>
    </lineage>
</organism>
<keyword evidence="1" id="KW-0805">Transcription regulation</keyword>
<evidence type="ECO:0000313" key="7">
    <source>
        <dbReference type="Proteomes" id="UP001596417"/>
    </source>
</evidence>
<dbReference type="Pfam" id="PF24278">
    <property type="entry name" value="HVO_0513_N"/>
    <property type="match status" value="1"/>
</dbReference>
<reference evidence="5" key="3">
    <citation type="submission" date="2024-09" db="EMBL/GenBank/DDBJ databases">
        <authorList>
            <person name="Sun Q."/>
        </authorList>
    </citation>
    <scope>NUCLEOTIDE SEQUENCE</scope>
    <source>
        <strain evidence="5">NBRC 107106</strain>
    </source>
</reference>
<dbReference type="InterPro" id="IPR013324">
    <property type="entry name" value="RNA_pol_sigma_r3/r4-like"/>
</dbReference>
<dbReference type="EMBL" id="JBHTAX010000004">
    <property type="protein sequence ID" value="MFC7192470.1"/>
    <property type="molecule type" value="Genomic_DNA"/>
</dbReference>
<accession>A0ABD5YS26</accession>
<evidence type="ECO:0000256" key="2">
    <source>
        <dbReference type="ARBA" id="ARBA00023163"/>
    </source>
</evidence>
<dbReference type="PANTHER" id="PTHR34236">
    <property type="entry name" value="DIMETHYL SULFOXIDE REDUCTASE TRANSCRIPTIONAL ACTIVATOR"/>
    <property type="match status" value="1"/>
</dbReference>
<dbReference type="RefSeq" id="WP_264556439.1">
    <property type="nucleotide sequence ID" value="NZ_CP109980.1"/>
</dbReference>
<keyword evidence="2" id="KW-0804">Transcription</keyword>
<evidence type="ECO:0000259" key="4">
    <source>
        <dbReference type="Pfam" id="PF24278"/>
    </source>
</evidence>
<keyword evidence="7" id="KW-1185">Reference proteome</keyword>
<evidence type="ECO:0000313" key="6">
    <source>
        <dbReference type="EMBL" id="MFC7192470.1"/>
    </source>
</evidence>